<comment type="similarity">
    <text evidence="1">Belongs to the AATF family.</text>
</comment>
<feature type="compositionally biased region" description="Acidic residues" evidence="3">
    <location>
        <begin position="112"/>
        <end position="145"/>
    </location>
</feature>
<sequence length="478" mass="51428">MAKKTRARTLAEQIAELDDPAPKDFDPEDVERLESDSDGSADDESEVEADPRAHYEAVGKSKLRKPQGPAALGPQYVGKKVGREVIEEEDSDDPFAREYADSESEGESHDGSDEEDEVDLDSDEDDEGSEGDSENEDEDEDEGMSDADGPSKADEVDRDELRRLMADDAKQVAASLSQAAQADIAKGTAVKAQKATFDALLNVRIKLQKAMIATNSLPAPAPALENDAIVAAETAAITLWNRLNALRYTLSNTAGSKRSYTEFAVDTPLDALWAEMHAPAADAAKQRDATLDFWSNKVRATAAMPTRGRLNNAPATQALSAVLRAQLADLPRLVARTQVARSCAPAQAAAAAKKQPPPSTLLPVFDDADFYSTLLQALVAERGADAALGSLATQPWQAAREAKTKRGVDTKASKGRKLRYTVHEALLNFMAPEDRGVWGARQRDELFSGLFGQRGGLDEGVSEESDEEGDGLRLFAGV</sequence>
<protein>
    <recommendedName>
        <fullName evidence="2">Protein BFR2</fullName>
    </recommendedName>
</protein>
<dbReference type="Pfam" id="PF13339">
    <property type="entry name" value="AATF-Che1"/>
    <property type="match status" value="1"/>
</dbReference>
<reference evidence="6" key="1">
    <citation type="journal article" date="2020" name="Stud. Mycol.">
        <title>101 Dothideomycetes genomes: a test case for predicting lifestyles and emergence of pathogens.</title>
        <authorList>
            <person name="Haridas S."/>
            <person name="Albert R."/>
            <person name="Binder M."/>
            <person name="Bloem J."/>
            <person name="Labutti K."/>
            <person name="Salamov A."/>
            <person name="Andreopoulos B."/>
            <person name="Baker S."/>
            <person name="Barry K."/>
            <person name="Bills G."/>
            <person name="Bluhm B."/>
            <person name="Cannon C."/>
            <person name="Castanera R."/>
            <person name="Culley D."/>
            <person name="Daum C."/>
            <person name="Ezra D."/>
            <person name="Gonzalez J."/>
            <person name="Henrissat B."/>
            <person name="Kuo A."/>
            <person name="Liang C."/>
            <person name="Lipzen A."/>
            <person name="Lutzoni F."/>
            <person name="Magnuson J."/>
            <person name="Mondo S."/>
            <person name="Nolan M."/>
            <person name="Ohm R."/>
            <person name="Pangilinan J."/>
            <person name="Park H.-J."/>
            <person name="Ramirez L."/>
            <person name="Alfaro M."/>
            <person name="Sun H."/>
            <person name="Tritt A."/>
            <person name="Yoshinaga Y."/>
            <person name="Zwiers L.-H."/>
            <person name="Turgeon B."/>
            <person name="Goodwin S."/>
            <person name="Spatafora J."/>
            <person name="Crous P."/>
            <person name="Grigoriev I."/>
        </authorList>
    </citation>
    <scope>NUCLEOTIDE SEQUENCE</scope>
    <source>
        <strain evidence="6">CBS 262.69</strain>
    </source>
</reference>
<dbReference type="OrthoDB" id="5783963at2759"/>
<feature type="compositionally biased region" description="Basic and acidic residues" evidence="3">
    <location>
        <begin position="49"/>
        <end position="59"/>
    </location>
</feature>
<feature type="compositionally biased region" description="Basic and acidic residues" evidence="3">
    <location>
        <begin position="20"/>
        <end position="35"/>
    </location>
</feature>
<feature type="region of interest" description="Disordered" evidence="3">
    <location>
        <begin position="457"/>
        <end position="478"/>
    </location>
</feature>
<evidence type="ECO:0000313" key="7">
    <source>
        <dbReference type="Proteomes" id="UP000799640"/>
    </source>
</evidence>
<dbReference type="PANTHER" id="PTHR15565">
    <property type="entry name" value="AATF PROTEIN APOPTOSIS ANTAGONIZING TRANSCRIPTION FACTOR"/>
    <property type="match status" value="1"/>
</dbReference>
<dbReference type="EMBL" id="ML996699">
    <property type="protein sequence ID" value="KAF2398778.1"/>
    <property type="molecule type" value="Genomic_DNA"/>
</dbReference>
<evidence type="ECO:0000256" key="2">
    <source>
        <dbReference type="ARBA" id="ARBA00013850"/>
    </source>
</evidence>
<proteinExistence type="inferred from homology"/>
<evidence type="ECO:0000256" key="1">
    <source>
        <dbReference type="ARBA" id="ARBA00008966"/>
    </source>
</evidence>
<feature type="domain" description="AATF leucine zipper-containing" evidence="5">
    <location>
        <begin position="183"/>
        <end position="297"/>
    </location>
</feature>
<evidence type="ECO:0000259" key="4">
    <source>
        <dbReference type="Pfam" id="PF08164"/>
    </source>
</evidence>
<evidence type="ECO:0000256" key="3">
    <source>
        <dbReference type="SAM" id="MobiDB-lite"/>
    </source>
</evidence>
<feature type="compositionally biased region" description="Acidic residues" evidence="3">
    <location>
        <begin position="460"/>
        <end position="469"/>
    </location>
</feature>
<name>A0A6G1HRU2_9PEZI</name>
<keyword evidence="7" id="KW-1185">Reference proteome</keyword>
<dbReference type="PANTHER" id="PTHR15565:SF0">
    <property type="entry name" value="PROTEIN AATF"/>
    <property type="match status" value="1"/>
</dbReference>
<feature type="compositionally biased region" description="Basic and acidic residues" evidence="3">
    <location>
        <begin position="94"/>
        <end position="111"/>
    </location>
</feature>
<feature type="compositionally biased region" description="Acidic residues" evidence="3">
    <location>
        <begin position="36"/>
        <end position="48"/>
    </location>
</feature>
<dbReference type="AlphaFoldDB" id="A0A6G1HRU2"/>
<dbReference type="GO" id="GO:0000462">
    <property type="term" value="P:maturation of SSU-rRNA from tricistronic rRNA transcript (SSU-rRNA, 5.8S rRNA, LSU-rRNA)"/>
    <property type="evidence" value="ECO:0007669"/>
    <property type="project" value="TreeGrafter"/>
</dbReference>
<dbReference type="Pfam" id="PF08164">
    <property type="entry name" value="TRAUB"/>
    <property type="match status" value="1"/>
</dbReference>
<dbReference type="InterPro" id="IPR039223">
    <property type="entry name" value="AATF/Bfr2"/>
</dbReference>
<dbReference type="GO" id="GO:0005730">
    <property type="term" value="C:nucleolus"/>
    <property type="evidence" value="ECO:0007669"/>
    <property type="project" value="TreeGrafter"/>
</dbReference>
<dbReference type="InterPro" id="IPR025160">
    <property type="entry name" value="AATF"/>
</dbReference>
<evidence type="ECO:0000313" key="6">
    <source>
        <dbReference type="EMBL" id="KAF2398778.1"/>
    </source>
</evidence>
<accession>A0A6G1HRU2</accession>
<gene>
    <name evidence="6" type="ORF">EJ06DRAFT_543948</name>
</gene>
<organism evidence="6 7">
    <name type="scientific">Trichodelitschia bisporula</name>
    <dbReference type="NCBI Taxonomy" id="703511"/>
    <lineage>
        <taxon>Eukaryota</taxon>
        <taxon>Fungi</taxon>
        <taxon>Dikarya</taxon>
        <taxon>Ascomycota</taxon>
        <taxon>Pezizomycotina</taxon>
        <taxon>Dothideomycetes</taxon>
        <taxon>Dothideomycetes incertae sedis</taxon>
        <taxon>Phaeotrichales</taxon>
        <taxon>Phaeotrichaceae</taxon>
        <taxon>Trichodelitschia</taxon>
    </lineage>
</organism>
<dbReference type="InterPro" id="IPR012617">
    <property type="entry name" value="AATF_C"/>
</dbReference>
<evidence type="ECO:0000259" key="5">
    <source>
        <dbReference type="Pfam" id="PF13339"/>
    </source>
</evidence>
<dbReference type="Proteomes" id="UP000799640">
    <property type="component" value="Unassembled WGS sequence"/>
</dbReference>
<feature type="domain" description="Apoptosis-antagonizing transcription factor C-terminal" evidence="4">
    <location>
        <begin position="371"/>
        <end position="451"/>
    </location>
</feature>
<feature type="region of interest" description="Disordered" evidence="3">
    <location>
        <begin position="1"/>
        <end position="155"/>
    </location>
</feature>